<dbReference type="EMBL" id="VSRR010001349">
    <property type="protein sequence ID" value="MPC24598.1"/>
    <property type="molecule type" value="Genomic_DNA"/>
</dbReference>
<accession>A0A5B7DT65</accession>
<dbReference type="OrthoDB" id="10437482at2759"/>
<keyword evidence="3" id="KW-1185">Reference proteome</keyword>
<dbReference type="AlphaFoldDB" id="A0A5B7DT65"/>
<feature type="compositionally biased region" description="Basic residues" evidence="1">
    <location>
        <begin position="268"/>
        <end position="277"/>
    </location>
</feature>
<organism evidence="2 3">
    <name type="scientific">Portunus trituberculatus</name>
    <name type="common">Swimming crab</name>
    <name type="synonym">Neptunus trituberculatus</name>
    <dbReference type="NCBI Taxonomy" id="210409"/>
    <lineage>
        <taxon>Eukaryota</taxon>
        <taxon>Metazoa</taxon>
        <taxon>Ecdysozoa</taxon>
        <taxon>Arthropoda</taxon>
        <taxon>Crustacea</taxon>
        <taxon>Multicrustacea</taxon>
        <taxon>Malacostraca</taxon>
        <taxon>Eumalacostraca</taxon>
        <taxon>Eucarida</taxon>
        <taxon>Decapoda</taxon>
        <taxon>Pleocyemata</taxon>
        <taxon>Brachyura</taxon>
        <taxon>Eubrachyura</taxon>
        <taxon>Portunoidea</taxon>
        <taxon>Portunidae</taxon>
        <taxon>Portuninae</taxon>
        <taxon>Portunus</taxon>
    </lineage>
</organism>
<sequence>MLGMATETGLDVRTNRSFASAADPWESKWPRQVDLILPGLLSPVHFKDDRLHQTEEEAMAPPPLRTFPGVLDPSCLQLLRCQDEHMFEFKRMEIHHADLPEQSASACGHLCLRQSPDVLLVMAKLNPYNQHLVCGCGDQEALLSPDVLDVAPVCSQPCPDGGDSCGGPRAVSVYKVDRNKKECMVPSNYYYGCYHEKMGAGAFILDRWERWGGGCQTRCQTVNNSGSLMRLTTAANGTTACECGCQASRRSADRGNRGDRALSESAFGHRRGVHRSAQHHDEGCDAAELESKSKHSRFCPKRNVKHLGLA</sequence>
<comment type="caution">
    <text evidence="2">The sequence shown here is derived from an EMBL/GenBank/DDBJ whole genome shotgun (WGS) entry which is preliminary data.</text>
</comment>
<evidence type="ECO:0000313" key="2">
    <source>
        <dbReference type="EMBL" id="MPC24598.1"/>
    </source>
</evidence>
<reference evidence="2 3" key="1">
    <citation type="submission" date="2019-05" db="EMBL/GenBank/DDBJ databases">
        <title>Another draft genome of Portunus trituberculatus and its Hox gene families provides insights of decapod evolution.</title>
        <authorList>
            <person name="Jeong J.-H."/>
            <person name="Song I."/>
            <person name="Kim S."/>
            <person name="Choi T."/>
            <person name="Kim D."/>
            <person name="Ryu S."/>
            <person name="Kim W."/>
        </authorList>
    </citation>
    <scope>NUCLEOTIDE SEQUENCE [LARGE SCALE GENOMIC DNA]</scope>
    <source>
        <tissue evidence="2">Muscle</tissue>
    </source>
</reference>
<feature type="compositionally biased region" description="Basic and acidic residues" evidence="1">
    <location>
        <begin position="250"/>
        <end position="262"/>
    </location>
</feature>
<evidence type="ECO:0000313" key="3">
    <source>
        <dbReference type="Proteomes" id="UP000324222"/>
    </source>
</evidence>
<feature type="region of interest" description="Disordered" evidence="1">
    <location>
        <begin position="249"/>
        <end position="283"/>
    </location>
</feature>
<proteinExistence type="predicted"/>
<name>A0A5B7DT65_PORTR</name>
<protein>
    <submittedName>
        <fullName evidence="2">Uncharacterized protein</fullName>
    </submittedName>
</protein>
<dbReference type="Proteomes" id="UP000324222">
    <property type="component" value="Unassembled WGS sequence"/>
</dbReference>
<gene>
    <name evidence="2" type="ORF">E2C01_017687</name>
</gene>
<evidence type="ECO:0000256" key="1">
    <source>
        <dbReference type="SAM" id="MobiDB-lite"/>
    </source>
</evidence>